<protein>
    <submittedName>
        <fullName evidence="2">Uncharacterized protein</fullName>
    </submittedName>
</protein>
<sequence>AADDEAFLRAAEAELEEADALSRLAKGEEAEKVVRRADKAGRRRVPGRAGAEAASADDSAHPASGEDDPTQALLKQLTIQRHGV</sequence>
<gene>
    <name evidence="2" type="ORF">PCOR1329_LOCUS46900</name>
</gene>
<dbReference type="Proteomes" id="UP001189429">
    <property type="component" value="Unassembled WGS sequence"/>
</dbReference>
<evidence type="ECO:0000256" key="1">
    <source>
        <dbReference type="SAM" id="MobiDB-lite"/>
    </source>
</evidence>
<comment type="caution">
    <text evidence="2">The sequence shown here is derived from an EMBL/GenBank/DDBJ whole genome shotgun (WGS) entry which is preliminary data.</text>
</comment>
<name>A0ABN9UB15_9DINO</name>
<keyword evidence="3" id="KW-1185">Reference proteome</keyword>
<feature type="non-terminal residue" evidence="2">
    <location>
        <position position="1"/>
    </location>
</feature>
<feature type="compositionally biased region" description="Basic and acidic residues" evidence="1">
    <location>
        <begin position="29"/>
        <end position="40"/>
    </location>
</feature>
<reference evidence="2" key="1">
    <citation type="submission" date="2023-10" db="EMBL/GenBank/DDBJ databases">
        <authorList>
            <person name="Chen Y."/>
            <person name="Shah S."/>
            <person name="Dougan E. K."/>
            <person name="Thang M."/>
            <person name="Chan C."/>
        </authorList>
    </citation>
    <scope>NUCLEOTIDE SEQUENCE [LARGE SCALE GENOMIC DNA]</scope>
</reference>
<evidence type="ECO:0000313" key="3">
    <source>
        <dbReference type="Proteomes" id="UP001189429"/>
    </source>
</evidence>
<evidence type="ECO:0000313" key="2">
    <source>
        <dbReference type="EMBL" id="CAK0856519.1"/>
    </source>
</evidence>
<dbReference type="EMBL" id="CAUYUJ010015644">
    <property type="protein sequence ID" value="CAK0856519.1"/>
    <property type="molecule type" value="Genomic_DNA"/>
</dbReference>
<feature type="region of interest" description="Disordered" evidence="1">
    <location>
        <begin position="29"/>
        <end position="71"/>
    </location>
</feature>
<organism evidence="2 3">
    <name type="scientific">Prorocentrum cordatum</name>
    <dbReference type="NCBI Taxonomy" id="2364126"/>
    <lineage>
        <taxon>Eukaryota</taxon>
        <taxon>Sar</taxon>
        <taxon>Alveolata</taxon>
        <taxon>Dinophyceae</taxon>
        <taxon>Prorocentrales</taxon>
        <taxon>Prorocentraceae</taxon>
        <taxon>Prorocentrum</taxon>
    </lineage>
</organism>
<proteinExistence type="predicted"/>
<feature type="compositionally biased region" description="Low complexity" evidence="1">
    <location>
        <begin position="47"/>
        <end position="63"/>
    </location>
</feature>
<accession>A0ABN9UB15</accession>